<dbReference type="KEGG" id="stac:ABII15_20745"/>
<gene>
    <name evidence="1" type="ORF">ABII15_20745</name>
</gene>
<proteinExistence type="predicted"/>
<sequence length="57" mass="5763">MNTTVHRHSGATTDPAGTGLALAVASTLFPPVTRAPEVATAAAPRRAARGRRAAVRG</sequence>
<organism evidence="1">
    <name type="scientific">Streptomyces tabacisoli</name>
    <dbReference type="NCBI Taxonomy" id="3156398"/>
    <lineage>
        <taxon>Bacteria</taxon>
        <taxon>Bacillati</taxon>
        <taxon>Actinomycetota</taxon>
        <taxon>Actinomycetes</taxon>
        <taxon>Kitasatosporales</taxon>
        <taxon>Streptomycetaceae</taxon>
        <taxon>Streptomyces</taxon>
    </lineage>
</organism>
<dbReference type="AlphaFoldDB" id="A0AAU8IWV4"/>
<dbReference type="EMBL" id="CP159534">
    <property type="protein sequence ID" value="XCJ72238.1"/>
    <property type="molecule type" value="Genomic_DNA"/>
</dbReference>
<protein>
    <submittedName>
        <fullName evidence="1">Uncharacterized protein</fullName>
    </submittedName>
</protein>
<name>A0AAU8IWV4_9ACTN</name>
<accession>A0AAU8IWV4</accession>
<evidence type="ECO:0000313" key="1">
    <source>
        <dbReference type="EMBL" id="XCJ72238.1"/>
    </source>
</evidence>
<dbReference type="RefSeq" id="WP_353943814.1">
    <property type="nucleotide sequence ID" value="NZ_CP159534.1"/>
</dbReference>
<reference evidence="1" key="1">
    <citation type="submission" date="2024-06" db="EMBL/GenBank/DDBJ databases">
        <title>Streptomyces sp. strain HUAS MG91 genome sequences.</title>
        <authorList>
            <person name="Mo P."/>
        </authorList>
    </citation>
    <scope>NUCLEOTIDE SEQUENCE</scope>
    <source>
        <strain evidence="1">HUAS MG91</strain>
    </source>
</reference>